<evidence type="ECO:0000313" key="2">
    <source>
        <dbReference type="Proteomes" id="UP000548867"/>
    </source>
</evidence>
<sequence>MATRRLFLQGAVGTAALAGAPAIGTTLPANRSDKLLALIDITHAQGGPFVAAAQTWGARTAALRGDPLALWHDAVLASAVQPAAILGLTTQGTLFCLERLGWELGLRVQLRIDHLPAPDGSWRHVAHTDLPAWAPDMLAGAGADFGLAAAHIALNSSDGAGDCTHAAPPPHPHRDSTPLVTWLLAAPHRA</sequence>
<evidence type="ECO:0000313" key="1">
    <source>
        <dbReference type="EMBL" id="MBB3955589.1"/>
    </source>
</evidence>
<dbReference type="AlphaFoldDB" id="A0A7W6CFI6"/>
<dbReference type="Proteomes" id="UP000548867">
    <property type="component" value="Unassembled WGS sequence"/>
</dbReference>
<protein>
    <submittedName>
        <fullName evidence="1">Uncharacterized protein</fullName>
    </submittedName>
</protein>
<gene>
    <name evidence="1" type="ORF">GGR38_002545</name>
</gene>
<dbReference type="RefSeq" id="WP_183626042.1">
    <property type="nucleotide sequence ID" value="NZ_JACIDX010000009.1"/>
</dbReference>
<keyword evidence="2" id="KW-1185">Reference proteome</keyword>
<comment type="caution">
    <text evidence="1">The sequence shown here is derived from an EMBL/GenBank/DDBJ whole genome shotgun (WGS) entry which is preliminary data.</text>
</comment>
<name>A0A7W6CFI6_9SPHN</name>
<proteinExistence type="predicted"/>
<reference evidence="1 2" key="1">
    <citation type="submission" date="2020-08" db="EMBL/GenBank/DDBJ databases">
        <title>Genomic Encyclopedia of Type Strains, Phase IV (KMG-IV): sequencing the most valuable type-strain genomes for metagenomic binning, comparative biology and taxonomic classification.</title>
        <authorList>
            <person name="Goeker M."/>
        </authorList>
    </citation>
    <scope>NUCLEOTIDE SEQUENCE [LARGE SCALE GENOMIC DNA]</scope>
    <source>
        <strain evidence="1 2">DSM 27057</strain>
    </source>
</reference>
<organism evidence="1 2">
    <name type="scientific">Novosphingobium sediminicola</name>
    <dbReference type="NCBI Taxonomy" id="563162"/>
    <lineage>
        <taxon>Bacteria</taxon>
        <taxon>Pseudomonadati</taxon>
        <taxon>Pseudomonadota</taxon>
        <taxon>Alphaproteobacteria</taxon>
        <taxon>Sphingomonadales</taxon>
        <taxon>Sphingomonadaceae</taxon>
        <taxon>Novosphingobium</taxon>
    </lineage>
</organism>
<accession>A0A7W6CFI6</accession>
<dbReference type="EMBL" id="JACIDX010000009">
    <property type="protein sequence ID" value="MBB3955589.1"/>
    <property type="molecule type" value="Genomic_DNA"/>
</dbReference>
<dbReference type="InterPro" id="IPR006311">
    <property type="entry name" value="TAT_signal"/>
</dbReference>
<dbReference type="PROSITE" id="PS51318">
    <property type="entry name" value="TAT"/>
    <property type="match status" value="1"/>
</dbReference>